<reference evidence="3 5" key="1">
    <citation type="submission" date="2016-10" db="EMBL/GenBank/DDBJ databases">
        <authorList>
            <person name="Cai Z."/>
        </authorList>
    </citation>
    <scope>NUCLEOTIDE SEQUENCE [LARGE SCALE GENOMIC DNA]</scope>
    <source>
        <strain evidence="3 5">DSM 25227</strain>
    </source>
</reference>
<proteinExistence type="predicted"/>
<name>A0A2Y9A4T1_9RHOB</name>
<dbReference type="Proteomes" id="UP000251571">
    <property type="component" value="Unassembled WGS sequence"/>
</dbReference>
<keyword evidence="1" id="KW-0732">Signal</keyword>
<feature type="signal peptide" evidence="1">
    <location>
        <begin position="1"/>
        <end position="18"/>
    </location>
</feature>
<dbReference type="EMBL" id="UETC01000001">
    <property type="protein sequence ID" value="SSA38468.1"/>
    <property type="molecule type" value="Genomic_DNA"/>
</dbReference>
<sequence>MRFLPVLFLAALAQPATALTCAPPSVASSFAIAQDSPLTYVLAAGRLTPLGGTATPVPRDPPLRVHEVRLARLDGHLASRSGFDRPVSLEIAVELICAGPWCADLPEGELLLFLERHGDDYVLLEGPCPRFALTSTPETRAEALACLTGTCPD</sequence>
<keyword evidence="4" id="KW-1185">Reference proteome</keyword>
<evidence type="ECO:0000256" key="1">
    <source>
        <dbReference type="SAM" id="SignalP"/>
    </source>
</evidence>
<reference evidence="2 4" key="2">
    <citation type="submission" date="2018-03" db="EMBL/GenBank/DDBJ databases">
        <title>Genomic Encyclopedia of Archaeal and Bacterial Type Strains, Phase II (KMG-II): from individual species to whole genera.</title>
        <authorList>
            <person name="Goeker M."/>
        </authorList>
    </citation>
    <scope>NUCLEOTIDE SEQUENCE [LARGE SCALE GENOMIC DNA]</scope>
    <source>
        <strain evidence="2 4">DSM 25227</strain>
    </source>
</reference>
<dbReference type="RefSeq" id="WP_109562768.1">
    <property type="nucleotide sequence ID" value="NZ_QGDJ01000001.1"/>
</dbReference>
<evidence type="ECO:0000313" key="2">
    <source>
        <dbReference type="EMBL" id="PWJ22190.1"/>
    </source>
</evidence>
<evidence type="ECO:0000313" key="5">
    <source>
        <dbReference type="Proteomes" id="UP000251571"/>
    </source>
</evidence>
<evidence type="ECO:0000313" key="4">
    <source>
        <dbReference type="Proteomes" id="UP000245839"/>
    </source>
</evidence>
<organism evidence="3 5">
    <name type="scientific">Jannaschia seohaensis</name>
    <dbReference type="NCBI Taxonomy" id="475081"/>
    <lineage>
        <taxon>Bacteria</taxon>
        <taxon>Pseudomonadati</taxon>
        <taxon>Pseudomonadota</taxon>
        <taxon>Alphaproteobacteria</taxon>
        <taxon>Rhodobacterales</taxon>
        <taxon>Roseobacteraceae</taxon>
        <taxon>Jannaschia</taxon>
    </lineage>
</organism>
<evidence type="ECO:0000313" key="3">
    <source>
        <dbReference type="EMBL" id="SSA38468.1"/>
    </source>
</evidence>
<gene>
    <name evidence="2" type="ORF">BCF38_101600</name>
    <name evidence="3" type="ORF">SAMN05421539_101600</name>
</gene>
<feature type="chain" id="PRO_5036058891" evidence="1">
    <location>
        <begin position="19"/>
        <end position="153"/>
    </location>
</feature>
<dbReference type="EMBL" id="QGDJ01000001">
    <property type="protein sequence ID" value="PWJ22190.1"/>
    <property type="molecule type" value="Genomic_DNA"/>
</dbReference>
<protein>
    <submittedName>
        <fullName evidence="3">Uncharacterized protein</fullName>
    </submittedName>
</protein>
<dbReference type="OrthoDB" id="8451541at2"/>
<accession>A0A2Y9A4T1</accession>
<dbReference type="Proteomes" id="UP000245839">
    <property type="component" value="Unassembled WGS sequence"/>
</dbReference>
<dbReference type="AlphaFoldDB" id="A0A2Y9A4T1"/>